<protein>
    <submittedName>
        <fullName evidence="11">Uncharacterized protein</fullName>
    </submittedName>
</protein>
<dbReference type="GO" id="GO:0019369">
    <property type="term" value="P:arachidonate metabolic process"/>
    <property type="evidence" value="ECO:0007669"/>
    <property type="project" value="TreeGrafter"/>
</dbReference>
<evidence type="ECO:0000256" key="7">
    <source>
        <dbReference type="ARBA" id="ARBA00023004"/>
    </source>
</evidence>
<proteinExistence type="inferred from homology"/>
<comment type="subcellular location">
    <subcellularLocation>
        <location evidence="2">Membrane</location>
    </subcellularLocation>
</comment>
<comment type="caution">
    <text evidence="11">The sequence shown here is derived from an EMBL/GenBank/DDBJ whole genome shotgun (WGS) entry which is preliminary data.</text>
</comment>
<dbReference type="InterPro" id="IPR002401">
    <property type="entry name" value="Cyt_P450_E_grp-I"/>
</dbReference>
<organism evidence="11 12">
    <name type="scientific">Engystomops pustulosus</name>
    <name type="common">Tungara frog</name>
    <name type="synonym">Physalaemus pustulosus</name>
    <dbReference type="NCBI Taxonomy" id="76066"/>
    <lineage>
        <taxon>Eukaryota</taxon>
        <taxon>Metazoa</taxon>
        <taxon>Chordata</taxon>
        <taxon>Craniata</taxon>
        <taxon>Vertebrata</taxon>
        <taxon>Euteleostomi</taxon>
        <taxon>Amphibia</taxon>
        <taxon>Batrachia</taxon>
        <taxon>Anura</taxon>
        <taxon>Neobatrachia</taxon>
        <taxon>Hyloidea</taxon>
        <taxon>Leptodactylidae</taxon>
        <taxon>Leiuperinae</taxon>
        <taxon>Engystomops</taxon>
    </lineage>
</organism>
<evidence type="ECO:0000313" key="11">
    <source>
        <dbReference type="EMBL" id="KAG8556513.1"/>
    </source>
</evidence>
<dbReference type="InterPro" id="IPR001128">
    <property type="entry name" value="Cyt_P450"/>
</dbReference>
<dbReference type="EMBL" id="WNYA01000009">
    <property type="protein sequence ID" value="KAG8556513.1"/>
    <property type="molecule type" value="Genomic_DNA"/>
</dbReference>
<dbReference type="InterPro" id="IPR017972">
    <property type="entry name" value="Cyt_P450_CS"/>
</dbReference>
<evidence type="ECO:0000313" key="12">
    <source>
        <dbReference type="Proteomes" id="UP000824782"/>
    </source>
</evidence>
<name>A0AAV7AEL4_ENGPU</name>
<evidence type="ECO:0000256" key="10">
    <source>
        <dbReference type="RuleBase" id="RU000461"/>
    </source>
</evidence>
<comment type="cofactor">
    <cofactor evidence="1 9">
        <name>heme</name>
        <dbReference type="ChEBI" id="CHEBI:30413"/>
    </cofactor>
</comment>
<dbReference type="GO" id="GO:0016712">
    <property type="term" value="F:oxidoreductase activity, acting on paired donors, with incorporation or reduction of molecular oxygen, reduced flavin or flavoprotein as one donor, and incorporation of one atom of oxygen"/>
    <property type="evidence" value="ECO:0007669"/>
    <property type="project" value="InterPro"/>
</dbReference>
<sequence length="476" mass="55260">MAHRPNRHSLFLVHLKFLKWLERARPLSNGGRTSPHPHDVNICCFFVFQQISKEYGNVFSLQYFWKKMVVVNGYEAVKEALISRSEDTADRPRLPIFEKAGYTGETKGIVIANYGNSWRDHRRFTLMTLRNFGMGKKSLEERVTDEAQCLCDAFVSKEGRPFNPHYLVNNAISNVICSIAFGDRFDYDDQKFQQLLHLFDAALKGESGLLAQILNEIPILTNIPWLIDQVIEPERKIIAFLKEIISEHKKTWNPDDVRDFIDAYLLEMEKANINTSSFTNRLVLEVIMNRLYHYIPQYKLCISYLSAKVQEEIDQVIGRERKPTMGDVLNMPYTNAVIHEVQRFGDIIPLSLPHMTYRDVELQGYFLPKGTQIITNLSSVLKDPQVWEKPFQFYPKHFLDESGKFVKREAFIPFSAGRRVCLGEQLARMELFLFFTTLLQQLMFEIPSDHPRPEEKAVFALTSSPQPYNICAKARM</sequence>
<keyword evidence="12" id="KW-1185">Reference proteome</keyword>
<evidence type="ECO:0000256" key="3">
    <source>
        <dbReference type="ARBA" id="ARBA00010617"/>
    </source>
</evidence>
<evidence type="ECO:0000256" key="4">
    <source>
        <dbReference type="ARBA" id="ARBA00022617"/>
    </source>
</evidence>
<dbReference type="GO" id="GO:0005737">
    <property type="term" value="C:cytoplasm"/>
    <property type="evidence" value="ECO:0007669"/>
    <property type="project" value="TreeGrafter"/>
</dbReference>
<dbReference type="PRINTS" id="PR00463">
    <property type="entry name" value="EP450I"/>
</dbReference>
<dbReference type="GO" id="GO:0005506">
    <property type="term" value="F:iron ion binding"/>
    <property type="evidence" value="ECO:0007669"/>
    <property type="project" value="InterPro"/>
</dbReference>
<dbReference type="PRINTS" id="PR00385">
    <property type="entry name" value="P450"/>
</dbReference>
<dbReference type="Pfam" id="PF00067">
    <property type="entry name" value="p450"/>
    <property type="match status" value="2"/>
</dbReference>
<keyword evidence="7 9" id="KW-0408">Iron</keyword>
<dbReference type="Gene3D" id="1.10.630.10">
    <property type="entry name" value="Cytochrome P450"/>
    <property type="match status" value="2"/>
</dbReference>
<keyword evidence="5 9" id="KW-0479">Metal-binding</keyword>
<dbReference type="Proteomes" id="UP000824782">
    <property type="component" value="Unassembled WGS sequence"/>
</dbReference>
<evidence type="ECO:0000256" key="6">
    <source>
        <dbReference type="ARBA" id="ARBA00023002"/>
    </source>
</evidence>
<evidence type="ECO:0000256" key="1">
    <source>
        <dbReference type="ARBA" id="ARBA00001971"/>
    </source>
</evidence>
<dbReference type="PANTHER" id="PTHR24300">
    <property type="entry name" value="CYTOCHROME P450 508A4-RELATED"/>
    <property type="match status" value="1"/>
</dbReference>
<keyword evidence="4 9" id="KW-0349">Heme</keyword>
<keyword evidence="8" id="KW-0472">Membrane</keyword>
<dbReference type="InterPro" id="IPR050182">
    <property type="entry name" value="Cytochrome_P450_fam2"/>
</dbReference>
<comment type="similarity">
    <text evidence="3 10">Belongs to the cytochrome P450 family.</text>
</comment>
<dbReference type="InterPro" id="IPR008069">
    <property type="entry name" value="Cyt_P450_E_grp-I_CYP2D-like"/>
</dbReference>
<dbReference type="GO" id="GO:0006805">
    <property type="term" value="P:xenobiotic metabolic process"/>
    <property type="evidence" value="ECO:0007669"/>
    <property type="project" value="TreeGrafter"/>
</dbReference>
<reference evidence="11" key="1">
    <citation type="thesis" date="2020" institute="ProQuest LLC" country="789 East Eisenhower Parkway, Ann Arbor, MI, USA">
        <title>Comparative Genomics and Chromosome Evolution.</title>
        <authorList>
            <person name="Mudd A.B."/>
        </authorList>
    </citation>
    <scope>NUCLEOTIDE SEQUENCE</scope>
    <source>
        <strain evidence="11">237g6f4</strain>
        <tissue evidence="11">Blood</tissue>
    </source>
</reference>
<accession>A0AAV7AEL4</accession>
<evidence type="ECO:0000256" key="5">
    <source>
        <dbReference type="ARBA" id="ARBA00022723"/>
    </source>
</evidence>
<dbReference type="FunFam" id="1.10.630.10:FF:000176">
    <property type="entry name" value="Uncharacterized protein"/>
    <property type="match status" value="1"/>
</dbReference>
<evidence type="ECO:0000256" key="9">
    <source>
        <dbReference type="PIRSR" id="PIRSR602401-1"/>
    </source>
</evidence>
<dbReference type="SUPFAM" id="SSF48264">
    <property type="entry name" value="Cytochrome P450"/>
    <property type="match status" value="1"/>
</dbReference>
<dbReference type="GO" id="GO:0020037">
    <property type="term" value="F:heme binding"/>
    <property type="evidence" value="ECO:0007669"/>
    <property type="project" value="InterPro"/>
</dbReference>
<gene>
    <name evidence="11" type="ORF">GDO81_018102</name>
</gene>
<evidence type="ECO:0000256" key="2">
    <source>
        <dbReference type="ARBA" id="ARBA00004370"/>
    </source>
</evidence>
<dbReference type="PANTHER" id="PTHR24300:SF1">
    <property type="entry name" value="CYTOCHROME P450 2D6-RELATED"/>
    <property type="match status" value="1"/>
</dbReference>
<dbReference type="PROSITE" id="PS00086">
    <property type="entry name" value="CYTOCHROME_P450"/>
    <property type="match status" value="1"/>
</dbReference>
<dbReference type="InterPro" id="IPR036396">
    <property type="entry name" value="Cyt_P450_sf"/>
</dbReference>
<dbReference type="GO" id="GO:0016020">
    <property type="term" value="C:membrane"/>
    <property type="evidence" value="ECO:0007669"/>
    <property type="project" value="UniProtKB-SubCell"/>
</dbReference>
<keyword evidence="6 10" id="KW-0560">Oxidoreductase</keyword>
<dbReference type="AlphaFoldDB" id="A0AAV7AEL4"/>
<feature type="binding site" description="axial binding residue" evidence="9">
    <location>
        <position position="421"/>
    </location>
    <ligand>
        <name>heme</name>
        <dbReference type="ChEBI" id="CHEBI:30413"/>
    </ligand>
    <ligandPart>
        <name>Fe</name>
        <dbReference type="ChEBI" id="CHEBI:18248"/>
    </ligandPart>
</feature>
<dbReference type="PRINTS" id="PR01686">
    <property type="entry name" value="EP450ICYP2D"/>
</dbReference>
<evidence type="ECO:0000256" key="8">
    <source>
        <dbReference type="ARBA" id="ARBA00023136"/>
    </source>
</evidence>
<keyword evidence="10" id="KW-0503">Monooxygenase</keyword>